<evidence type="ECO:0000313" key="2">
    <source>
        <dbReference type="EMBL" id="KAF2791346.1"/>
    </source>
</evidence>
<organism evidence="2 3">
    <name type="scientific">Melanomma pulvis-pyrius CBS 109.77</name>
    <dbReference type="NCBI Taxonomy" id="1314802"/>
    <lineage>
        <taxon>Eukaryota</taxon>
        <taxon>Fungi</taxon>
        <taxon>Dikarya</taxon>
        <taxon>Ascomycota</taxon>
        <taxon>Pezizomycotina</taxon>
        <taxon>Dothideomycetes</taxon>
        <taxon>Pleosporomycetidae</taxon>
        <taxon>Pleosporales</taxon>
        <taxon>Melanommataceae</taxon>
        <taxon>Melanomma</taxon>
    </lineage>
</organism>
<accession>A0A6A6X4Q7</accession>
<dbReference type="EMBL" id="MU002024">
    <property type="protein sequence ID" value="KAF2791346.1"/>
    <property type="molecule type" value="Genomic_DNA"/>
</dbReference>
<dbReference type="OrthoDB" id="3796651at2759"/>
<dbReference type="AlphaFoldDB" id="A0A6A6X4Q7"/>
<dbReference type="Proteomes" id="UP000799757">
    <property type="component" value="Unassembled WGS sequence"/>
</dbReference>
<proteinExistence type="predicted"/>
<evidence type="ECO:0000256" key="1">
    <source>
        <dbReference type="SAM" id="MobiDB-lite"/>
    </source>
</evidence>
<gene>
    <name evidence="2" type="ORF">K505DRAFT_351362</name>
</gene>
<keyword evidence="3" id="KW-1185">Reference proteome</keyword>
<feature type="region of interest" description="Disordered" evidence="1">
    <location>
        <begin position="592"/>
        <end position="617"/>
    </location>
</feature>
<feature type="region of interest" description="Disordered" evidence="1">
    <location>
        <begin position="632"/>
        <end position="661"/>
    </location>
</feature>
<protein>
    <submittedName>
        <fullName evidence="2">Uncharacterized protein</fullName>
    </submittedName>
</protein>
<evidence type="ECO:0000313" key="3">
    <source>
        <dbReference type="Proteomes" id="UP000799757"/>
    </source>
</evidence>
<reference evidence="2" key="1">
    <citation type="journal article" date="2020" name="Stud. Mycol.">
        <title>101 Dothideomycetes genomes: a test case for predicting lifestyles and emergence of pathogens.</title>
        <authorList>
            <person name="Haridas S."/>
            <person name="Albert R."/>
            <person name="Binder M."/>
            <person name="Bloem J."/>
            <person name="Labutti K."/>
            <person name="Salamov A."/>
            <person name="Andreopoulos B."/>
            <person name="Baker S."/>
            <person name="Barry K."/>
            <person name="Bills G."/>
            <person name="Bluhm B."/>
            <person name="Cannon C."/>
            <person name="Castanera R."/>
            <person name="Culley D."/>
            <person name="Daum C."/>
            <person name="Ezra D."/>
            <person name="Gonzalez J."/>
            <person name="Henrissat B."/>
            <person name="Kuo A."/>
            <person name="Liang C."/>
            <person name="Lipzen A."/>
            <person name="Lutzoni F."/>
            <person name="Magnuson J."/>
            <person name="Mondo S."/>
            <person name="Nolan M."/>
            <person name="Ohm R."/>
            <person name="Pangilinan J."/>
            <person name="Park H.-J."/>
            <person name="Ramirez L."/>
            <person name="Alfaro M."/>
            <person name="Sun H."/>
            <person name="Tritt A."/>
            <person name="Yoshinaga Y."/>
            <person name="Zwiers L.-H."/>
            <person name="Turgeon B."/>
            <person name="Goodwin S."/>
            <person name="Spatafora J."/>
            <person name="Crous P."/>
            <person name="Grigoriev I."/>
        </authorList>
    </citation>
    <scope>NUCLEOTIDE SEQUENCE</scope>
    <source>
        <strain evidence="2">CBS 109.77</strain>
    </source>
</reference>
<name>A0A6A6X4Q7_9PLEO</name>
<sequence length="661" mass="71546">MSPTTSSFSGPWCKALSDLHTSIKSMPEKYKADFNKLSDESLAAVCNPSHLHVWETDSDIDNLLQLTQTIVKIRTLAGASQPQSQGKNAGPGMLILTEVKEKEGRDNFARVCGLVKHLTGIDGRKHLDGGVSAFGGIVVVRGVDNRHTPAASKDGKTAYGDETRSEMNKAVRRVNVAIERIFKLDVFASEFNKKLVWHHGPVIHFLLHWINTTSPYLRSSLTGITIHSALSFTSSNGVQPSPLGRLNTLPALATLEEYTRTLGISAVFLDTAAQLVTFEYLTTYMYFFGYYINTLLPAPLTRIHLHSAQDRLVAFAFRLWGACNSKYGADVVKTVQANLDHGKARAWASACVSAASYTKDACQAAALDPEIHHAVQLADSPFETFGAGNGAGLSAFARLMVGPGAASPSQYSVAAPLEISFAGASMAQFRACSPSSLRLLLPSPSLPIAPSHTPANVTPSPAQAQLETITARIQGTMMGVLERVRQDKGMPRIEDEERGMWKEVVKACGVALDGCKGRLPKGVDEKVGFVREKLARGTWGYALGAPSSAGGVRNPATAPVPAPSPESWLSGFGSWRQQSDFVACPPQLRPSTFPHQTPRHARLQAHQSCRGHSLRPDSMRLDNRRLMLLSGTFEPDVRAPRKKALRAPSEDGPSTPRTPRV</sequence>